<dbReference type="EMBL" id="MZGU01000006">
    <property type="protein sequence ID" value="PWB85077.1"/>
    <property type="molecule type" value="Genomic_DNA"/>
</dbReference>
<evidence type="ECO:0000256" key="3">
    <source>
        <dbReference type="ARBA" id="ARBA00022692"/>
    </source>
</evidence>
<gene>
    <name evidence="7" type="ORF">MBBWO_13910</name>
</gene>
<feature type="transmembrane region" description="Helical" evidence="6">
    <location>
        <begin position="459"/>
        <end position="481"/>
    </location>
</feature>
<feature type="transmembrane region" description="Helical" evidence="6">
    <location>
        <begin position="431"/>
        <end position="453"/>
    </location>
</feature>
<keyword evidence="8" id="KW-1185">Reference proteome</keyword>
<keyword evidence="5 6" id="KW-0472">Membrane</keyword>
<organism evidence="7 8">
    <name type="scientific">Methanobrevibacter woesei</name>
    <dbReference type="NCBI Taxonomy" id="190976"/>
    <lineage>
        <taxon>Archaea</taxon>
        <taxon>Methanobacteriati</taxon>
        <taxon>Methanobacteriota</taxon>
        <taxon>Methanomada group</taxon>
        <taxon>Methanobacteria</taxon>
        <taxon>Methanobacteriales</taxon>
        <taxon>Methanobacteriaceae</taxon>
        <taxon>Methanobrevibacter</taxon>
    </lineage>
</organism>
<feature type="transmembrane region" description="Helical" evidence="6">
    <location>
        <begin position="176"/>
        <end position="201"/>
    </location>
</feature>
<evidence type="ECO:0000313" key="7">
    <source>
        <dbReference type="EMBL" id="PWB85077.1"/>
    </source>
</evidence>
<feature type="transmembrane region" description="Helical" evidence="6">
    <location>
        <begin position="86"/>
        <end position="108"/>
    </location>
</feature>
<dbReference type="PRINTS" id="PR00176">
    <property type="entry name" value="NANEUSMPORT"/>
</dbReference>
<evidence type="ECO:0000256" key="5">
    <source>
        <dbReference type="ARBA" id="ARBA00023136"/>
    </source>
</evidence>
<evidence type="ECO:0000256" key="1">
    <source>
        <dbReference type="ARBA" id="ARBA00004141"/>
    </source>
</evidence>
<keyword evidence="4 6" id="KW-1133">Transmembrane helix</keyword>
<feature type="transmembrane region" description="Helical" evidence="6">
    <location>
        <begin position="387"/>
        <end position="410"/>
    </location>
</feature>
<dbReference type="PROSITE" id="PS50267">
    <property type="entry name" value="NA_NEUROTRAN_SYMP_3"/>
    <property type="match status" value="1"/>
</dbReference>
<dbReference type="Pfam" id="PF00209">
    <property type="entry name" value="SNF"/>
    <property type="match status" value="1"/>
</dbReference>
<protein>
    <submittedName>
        <fullName evidence="7">Sodium:neurotransmitter symporter family protein</fullName>
    </submittedName>
</protein>
<dbReference type="SUPFAM" id="SSF161070">
    <property type="entry name" value="SNF-like"/>
    <property type="match status" value="1"/>
</dbReference>
<dbReference type="InterPro" id="IPR000175">
    <property type="entry name" value="Na/ntran_symport"/>
</dbReference>
<sequence length="493" mass="54113">MSNERAQWDGNFAFLMAMIGSAVGLGNIWRFPYIFYTNGSGSFMIPYIIAIVVLGLSFLILEYALGFKYKTSILNILRKVKDKFQILGWLVLCIIFLICSYYVCIVGWDLIYLVLSFVKGWGADPNAFFSNSVLHASDLTSSMLSVVPVVLVSTFVVWLTTWYISHRDLNDGVSKFSKIAVPLLGILDVVIVVFALTLPGAGVGLTQMFSPSWDALLDTNIWLAAFGQVMFSLSLGMAIAMTYASYLPKKANLTKNIVTVICANSGFEVFNAVGIFSILGFMAMTTALPFSEVITDGTGLAFIAFPEVFNLMGVGGNILGPIFFLCIFIAGLTSIIALVEPMSSSLSDKFGFSRQKSVTIVCGIGFLVSLLFTSQYGSTILTIFDAFLNNCALVACIILECLVFGWFFDMDSLKEIVNRNTLFKVGNWWKLLIKIILPIILFILLVSGIVSTVLTGDTITLIVEAILVVVLIVAPCVLYYLTKVFGVERRHAN</sequence>
<name>A0A2U1S669_9EURY</name>
<dbReference type="InterPro" id="IPR037272">
    <property type="entry name" value="SNS_sf"/>
</dbReference>
<evidence type="ECO:0000256" key="2">
    <source>
        <dbReference type="ARBA" id="ARBA00022448"/>
    </source>
</evidence>
<proteinExistence type="predicted"/>
<keyword evidence="2" id="KW-0813">Transport</keyword>
<feature type="transmembrane region" description="Helical" evidence="6">
    <location>
        <begin position="318"/>
        <end position="339"/>
    </location>
</feature>
<dbReference type="PANTHER" id="PTHR42948:SF1">
    <property type="entry name" value="TRANSPORTER"/>
    <property type="match status" value="1"/>
</dbReference>
<evidence type="ECO:0000256" key="6">
    <source>
        <dbReference type="SAM" id="Phobius"/>
    </source>
</evidence>
<dbReference type="GO" id="GO:0016020">
    <property type="term" value="C:membrane"/>
    <property type="evidence" value="ECO:0007669"/>
    <property type="project" value="UniProtKB-SubCell"/>
</dbReference>
<feature type="transmembrane region" description="Helical" evidence="6">
    <location>
        <begin position="221"/>
        <end position="246"/>
    </location>
</feature>
<evidence type="ECO:0000313" key="8">
    <source>
        <dbReference type="Proteomes" id="UP000245577"/>
    </source>
</evidence>
<accession>A0A2U1S669</accession>
<feature type="transmembrane region" description="Helical" evidence="6">
    <location>
        <begin position="360"/>
        <end position="381"/>
    </location>
</feature>
<comment type="subcellular location">
    <subcellularLocation>
        <location evidence="1">Membrane</location>
        <topology evidence="1">Multi-pass membrane protein</topology>
    </subcellularLocation>
</comment>
<dbReference type="NCBIfam" id="NF037979">
    <property type="entry name" value="Na_transp"/>
    <property type="match status" value="1"/>
</dbReference>
<comment type="caution">
    <text evidence="7">The sequence shown here is derived from an EMBL/GenBank/DDBJ whole genome shotgun (WGS) entry which is preliminary data.</text>
</comment>
<dbReference type="Proteomes" id="UP000245577">
    <property type="component" value="Unassembled WGS sequence"/>
</dbReference>
<feature type="transmembrane region" description="Helical" evidence="6">
    <location>
        <begin position="12"/>
        <end position="31"/>
    </location>
</feature>
<dbReference type="PANTHER" id="PTHR42948">
    <property type="entry name" value="TRANSPORTER"/>
    <property type="match status" value="1"/>
</dbReference>
<keyword evidence="3 6" id="KW-0812">Transmembrane</keyword>
<dbReference type="AlphaFoldDB" id="A0A2U1S669"/>
<feature type="transmembrane region" description="Helical" evidence="6">
    <location>
        <begin position="258"/>
        <end position="283"/>
    </location>
</feature>
<dbReference type="OrthoDB" id="99721at2157"/>
<feature type="transmembrane region" description="Helical" evidence="6">
    <location>
        <begin position="43"/>
        <end position="65"/>
    </location>
</feature>
<dbReference type="RefSeq" id="WP_116670170.1">
    <property type="nucleotide sequence ID" value="NZ_MZGU01000006.1"/>
</dbReference>
<reference evidence="7 8" key="1">
    <citation type="submission" date="2017-03" db="EMBL/GenBank/DDBJ databases">
        <title>Genome sequence of Methanobrevibacter wosei.</title>
        <authorList>
            <person name="Poehlein A."/>
            <person name="Seedorf H."/>
            <person name="Daniel R."/>
        </authorList>
    </citation>
    <scope>NUCLEOTIDE SEQUENCE [LARGE SCALE GENOMIC DNA]</scope>
    <source>
        <strain evidence="7 8">DSM 11979</strain>
    </source>
</reference>
<evidence type="ECO:0000256" key="4">
    <source>
        <dbReference type="ARBA" id="ARBA00022989"/>
    </source>
</evidence>
<feature type="transmembrane region" description="Helical" evidence="6">
    <location>
        <begin position="143"/>
        <end position="164"/>
    </location>
</feature>